<evidence type="ECO:0000313" key="4">
    <source>
        <dbReference type="EMBL" id="SNZ21508.1"/>
    </source>
</evidence>
<feature type="signal peptide" evidence="2">
    <location>
        <begin position="1"/>
        <end position="27"/>
    </location>
</feature>
<dbReference type="InterPro" id="IPR014044">
    <property type="entry name" value="CAP_dom"/>
</dbReference>
<accession>A0A285PJB1</accession>
<feature type="region of interest" description="Disordered" evidence="1">
    <location>
        <begin position="182"/>
        <end position="203"/>
    </location>
</feature>
<dbReference type="EMBL" id="OBEL01000009">
    <property type="protein sequence ID" value="SNZ21508.1"/>
    <property type="molecule type" value="Genomic_DNA"/>
</dbReference>
<protein>
    <submittedName>
        <fullName evidence="4">Uncharacterized conserved protein YkwD, contains CAP (CSP/antigen 5/PR1) domain</fullName>
    </submittedName>
</protein>
<evidence type="ECO:0000256" key="1">
    <source>
        <dbReference type="SAM" id="MobiDB-lite"/>
    </source>
</evidence>
<evidence type="ECO:0000313" key="5">
    <source>
        <dbReference type="Proteomes" id="UP000219439"/>
    </source>
</evidence>
<dbReference type="RefSeq" id="WP_244580193.1">
    <property type="nucleotide sequence ID" value="NZ_OBEL01000009.1"/>
</dbReference>
<gene>
    <name evidence="4" type="ORF">SAMN06265368_4630</name>
</gene>
<dbReference type="PANTHER" id="PTHR31157">
    <property type="entry name" value="SCP DOMAIN-CONTAINING PROTEIN"/>
    <property type="match status" value="1"/>
</dbReference>
<dbReference type="Gene3D" id="3.40.33.10">
    <property type="entry name" value="CAP"/>
    <property type="match status" value="1"/>
</dbReference>
<keyword evidence="2" id="KW-0732">Signal</keyword>
<evidence type="ECO:0000256" key="2">
    <source>
        <dbReference type="SAM" id="SignalP"/>
    </source>
</evidence>
<organism evidence="4 5">
    <name type="scientific">Cohaesibacter gelatinilyticus</name>
    <dbReference type="NCBI Taxonomy" id="372072"/>
    <lineage>
        <taxon>Bacteria</taxon>
        <taxon>Pseudomonadati</taxon>
        <taxon>Pseudomonadota</taxon>
        <taxon>Alphaproteobacteria</taxon>
        <taxon>Hyphomicrobiales</taxon>
        <taxon>Cohaesibacteraceae</taxon>
    </lineage>
</organism>
<dbReference type="InterPro" id="IPR035940">
    <property type="entry name" value="CAP_sf"/>
</dbReference>
<proteinExistence type="predicted"/>
<name>A0A285PJB1_9HYPH</name>
<keyword evidence="5" id="KW-1185">Reference proteome</keyword>
<feature type="domain" description="SCP" evidence="3">
    <location>
        <begin position="57"/>
        <end position="172"/>
    </location>
</feature>
<dbReference type="CDD" id="cd05379">
    <property type="entry name" value="CAP_bacterial"/>
    <property type="match status" value="1"/>
</dbReference>
<reference evidence="4 5" key="1">
    <citation type="submission" date="2017-09" db="EMBL/GenBank/DDBJ databases">
        <authorList>
            <person name="Ehlers B."/>
            <person name="Leendertz F.H."/>
        </authorList>
    </citation>
    <scope>NUCLEOTIDE SEQUENCE [LARGE SCALE GENOMIC DNA]</scope>
    <source>
        <strain evidence="4 5">DSM 18289</strain>
    </source>
</reference>
<feature type="chain" id="PRO_5012718659" evidence="2">
    <location>
        <begin position="28"/>
        <end position="203"/>
    </location>
</feature>
<dbReference type="AlphaFoldDB" id="A0A285PJB1"/>
<sequence length="203" mass="22631">MVPIKSRSNVKKTAFACTLFLSVITLSGCLSSSQPEQPAFYQRLDQSYKPVDQQAALSLINTYRQGKGLKPLQLDPRLTAAAQEQADGMAEAGQVRHSLKKTQTLPKRLARANYAYAYTAENISAGYWTLAEAFSGWRDSKRHNKNMLNENVTHMGIATRYNPNVKYKVYWALVLAAEQAAPLPRPKNQAQPSTEFVKLLGQP</sequence>
<dbReference type="PROSITE" id="PS51257">
    <property type="entry name" value="PROKAR_LIPOPROTEIN"/>
    <property type="match status" value="1"/>
</dbReference>
<dbReference type="Pfam" id="PF00188">
    <property type="entry name" value="CAP"/>
    <property type="match status" value="1"/>
</dbReference>
<dbReference type="SUPFAM" id="SSF55797">
    <property type="entry name" value="PR-1-like"/>
    <property type="match status" value="1"/>
</dbReference>
<dbReference type="PANTHER" id="PTHR31157:SF1">
    <property type="entry name" value="SCP DOMAIN-CONTAINING PROTEIN"/>
    <property type="match status" value="1"/>
</dbReference>
<dbReference type="Proteomes" id="UP000219439">
    <property type="component" value="Unassembled WGS sequence"/>
</dbReference>
<evidence type="ECO:0000259" key="3">
    <source>
        <dbReference type="Pfam" id="PF00188"/>
    </source>
</evidence>